<dbReference type="Proteomes" id="UP000887565">
    <property type="component" value="Unplaced"/>
</dbReference>
<sequence>MNVRNNLKPKKRKLNPLIMLNMINELNRLKQERTIYCAPPYLIRKEEGEFNKLVKNILIEKNDFKFH</sequence>
<evidence type="ECO:0000313" key="2">
    <source>
        <dbReference type="WBParaSite" id="nRc.2.0.1.t40971-RA"/>
    </source>
</evidence>
<evidence type="ECO:0000313" key="1">
    <source>
        <dbReference type="Proteomes" id="UP000887565"/>
    </source>
</evidence>
<dbReference type="WBParaSite" id="nRc.2.0.1.t40971-RA">
    <property type="protein sequence ID" value="nRc.2.0.1.t40971-RA"/>
    <property type="gene ID" value="nRc.2.0.1.g40971"/>
</dbReference>
<accession>A0A915KQE6</accession>
<protein>
    <submittedName>
        <fullName evidence="2">Uncharacterized protein</fullName>
    </submittedName>
</protein>
<proteinExistence type="predicted"/>
<keyword evidence="1" id="KW-1185">Reference proteome</keyword>
<name>A0A915KQE6_ROMCU</name>
<reference evidence="2" key="1">
    <citation type="submission" date="2022-11" db="UniProtKB">
        <authorList>
            <consortium name="WormBaseParasite"/>
        </authorList>
    </citation>
    <scope>IDENTIFICATION</scope>
</reference>
<dbReference type="AlphaFoldDB" id="A0A915KQE6"/>
<organism evidence="1 2">
    <name type="scientific">Romanomermis culicivorax</name>
    <name type="common">Nematode worm</name>
    <dbReference type="NCBI Taxonomy" id="13658"/>
    <lineage>
        <taxon>Eukaryota</taxon>
        <taxon>Metazoa</taxon>
        <taxon>Ecdysozoa</taxon>
        <taxon>Nematoda</taxon>
        <taxon>Enoplea</taxon>
        <taxon>Dorylaimia</taxon>
        <taxon>Mermithida</taxon>
        <taxon>Mermithoidea</taxon>
        <taxon>Mermithidae</taxon>
        <taxon>Romanomermis</taxon>
    </lineage>
</organism>